<evidence type="ECO:0000313" key="5">
    <source>
        <dbReference type="Proteomes" id="UP001409291"/>
    </source>
</evidence>
<evidence type="ECO:0000256" key="2">
    <source>
        <dbReference type="ARBA" id="ARBA00022723"/>
    </source>
</evidence>
<proteinExistence type="inferred from homology"/>
<name>A0ABV0BNJ7_9SPHI</name>
<dbReference type="SUPFAM" id="SSF56529">
    <property type="entry name" value="FAH"/>
    <property type="match status" value="1"/>
</dbReference>
<dbReference type="Proteomes" id="UP001409291">
    <property type="component" value="Unassembled WGS sequence"/>
</dbReference>
<dbReference type="Gene3D" id="3.90.850.10">
    <property type="entry name" value="Fumarylacetoacetase-like, C-terminal domain"/>
    <property type="match status" value="1"/>
</dbReference>
<comment type="similarity">
    <text evidence="1">Belongs to the FAH family.</text>
</comment>
<sequence>MKLFRYGPLNEEKTGILINEVHYDTSDFGEDYDNKFLANGGLERLEEFVINNRTSLKPIPSESRIGTPIANPTKIVCVGLNYSDHAKETGLAQEQEPILFLKAISALNGPFDNIIIPKNSYHTDWETELAVVIGKKGTHISTAESTDYIAGYVMMNDVTERHFMKHRGGTWDKGKGYNTFAPLGPYFVTKDEIEDDGNLRIWLKLNGKLMQEGNTKNFITPVKELISYISDFFGLFPGDIISTGSPAGTGIGHVPQRFLVEGDEIEYGIEGLGVAKNTLINFQKEPS</sequence>
<organism evidence="4 5">
    <name type="scientific">Sphingobacterium kitahiroshimense</name>
    <dbReference type="NCBI Taxonomy" id="470446"/>
    <lineage>
        <taxon>Bacteria</taxon>
        <taxon>Pseudomonadati</taxon>
        <taxon>Bacteroidota</taxon>
        <taxon>Sphingobacteriia</taxon>
        <taxon>Sphingobacteriales</taxon>
        <taxon>Sphingobacteriaceae</taxon>
        <taxon>Sphingobacterium</taxon>
    </lineage>
</organism>
<dbReference type="EMBL" id="JBDJNQ010000001">
    <property type="protein sequence ID" value="MEN5376157.1"/>
    <property type="molecule type" value="Genomic_DNA"/>
</dbReference>
<keyword evidence="2" id="KW-0479">Metal-binding</keyword>
<comment type="caution">
    <text evidence="4">The sequence shown here is derived from an EMBL/GenBank/DDBJ whole genome shotgun (WGS) entry which is preliminary data.</text>
</comment>
<evidence type="ECO:0000256" key="1">
    <source>
        <dbReference type="ARBA" id="ARBA00010211"/>
    </source>
</evidence>
<gene>
    <name evidence="4" type="ORF">ABE541_02685</name>
</gene>
<reference evidence="4 5" key="1">
    <citation type="submission" date="2024-04" db="EMBL/GenBank/DDBJ databases">
        <title>WGS of bacteria from Torrens River.</title>
        <authorList>
            <person name="Wyrsch E.R."/>
            <person name="Drigo B."/>
        </authorList>
    </citation>
    <scope>NUCLEOTIDE SEQUENCE [LARGE SCALE GENOMIC DNA]</scope>
    <source>
        <strain evidence="4 5">TWI391</strain>
    </source>
</reference>
<dbReference type="PANTHER" id="PTHR42796:SF4">
    <property type="entry name" value="FUMARYLACETOACETATE HYDROLASE DOMAIN-CONTAINING PROTEIN 2A"/>
    <property type="match status" value="1"/>
</dbReference>
<feature type="domain" description="Fumarylacetoacetase-like C-terminal" evidence="3">
    <location>
        <begin position="74"/>
        <end position="279"/>
    </location>
</feature>
<evidence type="ECO:0000259" key="3">
    <source>
        <dbReference type="Pfam" id="PF01557"/>
    </source>
</evidence>
<protein>
    <submittedName>
        <fullName evidence="4">Fumarylacetoacetate hydrolase family protein</fullName>
    </submittedName>
</protein>
<accession>A0ABV0BNJ7</accession>
<keyword evidence="5" id="KW-1185">Reference proteome</keyword>
<keyword evidence="4" id="KW-0378">Hydrolase</keyword>
<dbReference type="InterPro" id="IPR036663">
    <property type="entry name" value="Fumarylacetoacetase_C_sf"/>
</dbReference>
<dbReference type="PANTHER" id="PTHR42796">
    <property type="entry name" value="FUMARYLACETOACETATE HYDROLASE DOMAIN-CONTAINING PROTEIN 2A-RELATED"/>
    <property type="match status" value="1"/>
</dbReference>
<dbReference type="GO" id="GO:0016787">
    <property type="term" value="F:hydrolase activity"/>
    <property type="evidence" value="ECO:0007669"/>
    <property type="project" value="UniProtKB-KW"/>
</dbReference>
<evidence type="ECO:0000313" key="4">
    <source>
        <dbReference type="EMBL" id="MEN5376157.1"/>
    </source>
</evidence>
<dbReference type="RefSeq" id="WP_021192274.1">
    <property type="nucleotide sequence ID" value="NZ_JBDJLH010000005.1"/>
</dbReference>
<dbReference type="InterPro" id="IPR011234">
    <property type="entry name" value="Fumarylacetoacetase-like_C"/>
</dbReference>
<dbReference type="Pfam" id="PF01557">
    <property type="entry name" value="FAA_hydrolase"/>
    <property type="match status" value="1"/>
</dbReference>
<dbReference type="InterPro" id="IPR051121">
    <property type="entry name" value="FAH"/>
</dbReference>